<feature type="domain" description="BPL/LPL catalytic" evidence="3">
    <location>
        <begin position="74"/>
        <end position="260"/>
    </location>
</feature>
<organism evidence="4">
    <name type="scientific">Iconisemion striatum</name>
    <dbReference type="NCBI Taxonomy" id="60296"/>
    <lineage>
        <taxon>Eukaryota</taxon>
        <taxon>Metazoa</taxon>
        <taxon>Chordata</taxon>
        <taxon>Craniata</taxon>
        <taxon>Vertebrata</taxon>
        <taxon>Euteleostomi</taxon>
        <taxon>Actinopterygii</taxon>
        <taxon>Neopterygii</taxon>
        <taxon>Teleostei</taxon>
        <taxon>Neoteleostei</taxon>
        <taxon>Acanthomorphata</taxon>
        <taxon>Ovalentaria</taxon>
        <taxon>Atherinomorphae</taxon>
        <taxon>Cyprinodontiformes</taxon>
        <taxon>Nothobranchiidae</taxon>
        <taxon>Iconisemion</taxon>
    </lineage>
</organism>
<dbReference type="NCBIfam" id="TIGR00545">
    <property type="entry name" value="lipoyltrans"/>
    <property type="match status" value="1"/>
</dbReference>
<dbReference type="AlphaFoldDB" id="A0A1A7XVF3"/>
<proteinExistence type="inferred from homology"/>
<accession>A0A1A7XVF3</accession>
<evidence type="ECO:0000256" key="2">
    <source>
        <dbReference type="ARBA" id="ARBA00008242"/>
    </source>
</evidence>
<dbReference type="FunFam" id="3.30.930.10:FF:000045">
    <property type="entry name" value="lipoyltransferase 1, mitochondrial"/>
    <property type="match status" value="1"/>
</dbReference>
<dbReference type="InterPro" id="IPR045864">
    <property type="entry name" value="aa-tRNA-synth_II/BPL/LPL"/>
</dbReference>
<dbReference type="PANTHER" id="PTHR12561">
    <property type="entry name" value="LIPOATE-PROTEIN LIGASE"/>
    <property type="match status" value="1"/>
</dbReference>
<dbReference type="GO" id="GO:0005739">
    <property type="term" value="C:mitochondrion"/>
    <property type="evidence" value="ECO:0007669"/>
    <property type="project" value="TreeGrafter"/>
</dbReference>
<dbReference type="GO" id="GO:0009249">
    <property type="term" value="P:protein lipoylation"/>
    <property type="evidence" value="ECO:0007669"/>
    <property type="project" value="InterPro"/>
</dbReference>
<dbReference type="GO" id="GO:0017118">
    <property type="term" value="F:lipoyltransferase activity"/>
    <property type="evidence" value="ECO:0007669"/>
    <property type="project" value="TreeGrafter"/>
</dbReference>
<dbReference type="InterPro" id="IPR004143">
    <property type="entry name" value="BPL_LPL_catalytic"/>
</dbReference>
<evidence type="ECO:0000256" key="1">
    <source>
        <dbReference type="ARBA" id="ARBA00005085"/>
    </source>
</evidence>
<dbReference type="Pfam" id="PF21948">
    <property type="entry name" value="LplA-B_cat"/>
    <property type="match status" value="1"/>
</dbReference>
<comment type="similarity">
    <text evidence="2">Belongs to the LplA family.</text>
</comment>
<name>A0A1A7XVF3_9TELE</name>
<dbReference type="Gene3D" id="3.30.390.50">
    <property type="entry name" value="CO dehydrogenase flavoprotein, C-terminal domain"/>
    <property type="match status" value="1"/>
</dbReference>
<protein>
    <submittedName>
        <fullName evidence="4">Lipoyltransferase 1</fullName>
    </submittedName>
</protein>
<reference evidence="4" key="2">
    <citation type="submission" date="2016-06" db="EMBL/GenBank/DDBJ databases">
        <title>The genome of a short-lived fish provides insights into sex chromosome evolution and the genetic control of aging.</title>
        <authorList>
            <person name="Reichwald K."/>
            <person name="Felder M."/>
            <person name="Petzold A."/>
            <person name="Koch P."/>
            <person name="Groth M."/>
            <person name="Platzer M."/>
        </authorList>
    </citation>
    <scope>NUCLEOTIDE SEQUENCE</scope>
    <source>
        <tissue evidence="4">Brain</tissue>
    </source>
</reference>
<dbReference type="PROSITE" id="PS51733">
    <property type="entry name" value="BPL_LPL_CATALYTIC"/>
    <property type="match status" value="1"/>
</dbReference>
<dbReference type="PANTHER" id="PTHR12561:SF3">
    <property type="entry name" value="LIPOYLTRANSFERASE 1, MITOCHONDRIAL"/>
    <property type="match status" value="1"/>
</dbReference>
<dbReference type="InterPro" id="IPR004562">
    <property type="entry name" value="LipoylTrfase_LipoateP_Ligase"/>
</dbReference>
<keyword evidence="4" id="KW-0808">Transferase</keyword>
<dbReference type="UniPathway" id="UPA00537">
    <property type="reaction ID" value="UER00595"/>
</dbReference>
<comment type="pathway">
    <text evidence="1">Protein modification; protein lipoylation via exogenous pathway; protein N(6)-(lipoyl)lysine from lipoate: step 2/2.</text>
</comment>
<gene>
    <name evidence="4" type="primary">LIPT1</name>
</gene>
<dbReference type="EMBL" id="HADW01020365">
    <property type="protein sequence ID" value="SBP21765.1"/>
    <property type="molecule type" value="Transcribed_RNA"/>
</dbReference>
<sequence length="391" mass="43482">MMIQQKSGLLMTQLRRAGCFLRTATGNQQLWTRSSSIFVDSSSSSSAGLVLQSQSTDVYQNLALEDWIDANVDLQQRSILLLWRNRPAVVIGRHQNPWSECNLPAMRRAGIPLARRRSGGGTVYHDLGNLNLTFFASRKAYDRQRNLKVVTEALRGLQPELDIRATERFDILLNGCFKISGTASRLSRKSSYHHCTLLHSADPVALSTLLRPSSPGIHSNATPSISSSVTNLIDHAPSLQWVELLEALVQQYNKEFGLCATSILIDPSDESLFHGIGRMAAELCSWEWTFGKTPKFSIQTHLELIDKHLDLCCSAHLLMEVKNGLVDRCLLDVPVDWLPLDLSIQLSEVLVGERFCPHRAAAAVTALLRSQSGQLHRRMHLLCEAVLAVIG</sequence>
<dbReference type="Gene3D" id="3.30.930.10">
    <property type="entry name" value="Bira Bifunctional Protein, Domain 2"/>
    <property type="match status" value="1"/>
</dbReference>
<evidence type="ECO:0000259" key="3">
    <source>
        <dbReference type="PROSITE" id="PS51733"/>
    </source>
</evidence>
<dbReference type="SUPFAM" id="SSF55681">
    <property type="entry name" value="Class II aaRS and biotin synthetases"/>
    <property type="match status" value="1"/>
</dbReference>
<evidence type="ECO:0000313" key="4">
    <source>
        <dbReference type="EMBL" id="SBP21765.1"/>
    </source>
</evidence>
<dbReference type="CDD" id="cd16443">
    <property type="entry name" value="LplA"/>
    <property type="match status" value="1"/>
</dbReference>
<reference evidence="4" key="1">
    <citation type="submission" date="2016-05" db="EMBL/GenBank/DDBJ databases">
        <authorList>
            <person name="Lavstsen T."/>
            <person name="Jespersen J.S."/>
        </authorList>
    </citation>
    <scope>NUCLEOTIDE SEQUENCE</scope>
    <source>
        <tissue evidence="4">Brain</tissue>
    </source>
</reference>